<sequence>MGVFIISPSDKGGHLYNPPPKLVALCSPLSPMVFNDLFCLSHPAVHTLSIGAAQPTDFDEHLKTLPLLDRAEEILPPIIERLQGEMINCLGDNWVKTWSLGLPSWENTPNQINIRSILWLRNLAIAYDMIDFAKARYNLLGNGGHWFPGQQAKEVEKLDLTACLAASPHADKIPYLLAETHRLLSGEMVQRLSSS</sequence>
<organism evidence="1 2">
    <name type="scientific">Microcystis aeruginosa NIES-2549</name>
    <dbReference type="NCBI Taxonomy" id="1641812"/>
    <lineage>
        <taxon>Bacteria</taxon>
        <taxon>Bacillati</taxon>
        <taxon>Cyanobacteriota</taxon>
        <taxon>Cyanophyceae</taxon>
        <taxon>Oscillatoriophycideae</taxon>
        <taxon>Chroococcales</taxon>
        <taxon>Microcystaceae</taxon>
        <taxon>Microcystis</taxon>
    </lineage>
</organism>
<protein>
    <submittedName>
        <fullName evidence="1">Aldo/keto reductase family</fullName>
    </submittedName>
</protein>
<reference evidence="1 2" key="1">
    <citation type="journal article" date="2015" name="Genome Announc.">
        <title>Complete Genome Sequence of Microcystis aeruginosa NIES-2549, a Bloom-Forming Cyanobacterium from Lake Kasumigaura, Japan.</title>
        <authorList>
            <person name="Yamaguchi H."/>
            <person name="Suzuki S."/>
            <person name="Tanabe Y."/>
            <person name="Osana Y."/>
            <person name="Shimura Y."/>
            <person name="Ishida K."/>
            <person name="Kawachi M."/>
        </authorList>
    </citation>
    <scope>NUCLEOTIDE SEQUENCE [LARGE SCALE GENOMIC DNA]</scope>
    <source>
        <strain evidence="1 2">NIES-2549</strain>
    </source>
</reference>
<accession>A0A0F6U237</accession>
<dbReference type="AlphaFoldDB" id="A0A0F6U237"/>
<dbReference type="EMBL" id="CP011304">
    <property type="protein sequence ID" value="AKE63079.1"/>
    <property type="molecule type" value="Genomic_DNA"/>
</dbReference>
<gene>
    <name evidence="1" type="ORF">MYAER_0719</name>
</gene>
<dbReference type="Proteomes" id="UP000034103">
    <property type="component" value="Chromosome"/>
</dbReference>
<dbReference type="HOGENOM" id="CLU_1394940_0_0_3"/>
<name>A0A0F6U237_MICAE</name>
<dbReference type="PATRIC" id="fig|1641812.3.peg.745"/>
<evidence type="ECO:0000313" key="1">
    <source>
        <dbReference type="EMBL" id="AKE63079.1"/>
    </source>
</evidence>
<proteinExistence type="predicted"/>
<evidence type="ECO:0000313" key="2">
    <source>
        <dbReference type="Proteomes" id="UP000034103"/>
    </source>
</evidence>